<keyword evidence="3" id="KW-1185">Reference proteome</keyword>
<proteinExistence type="predicted"/>
<comment type="caution">
    <text evidence="2">The sequence shown here is derived from an EMBL/GenBank/DDBJ whole genome shotgun (WGS) entry which is preliminary data.</text>
</comment>
<organism evidence="2 3">
    <name type="scientific">Paramecium sonneborni</name>
    <dbReference type="NCBI Taxonomy" id="65129"/>
    <lineage>
        <taxon>Eukaryota</taxon>
        <taxon>Sar</taxon>
        <taxon>Alveolata</taxon>
        <taxon>Ciliophora</taxon>
        <taxon>Intramacronucleata</taxon>
        <taxon>Oligohymenophorea</taxon>
        <taxon>Peniculida</taxon>
        <taxon>Parameciidae</taxon>
        <taxon>Paramecium</taxon>
    </lineage>
</organism>
<evidence type="ECO:0000313" key="3">
    <source>
        <dbReference type="Proteomes" id="UP000692954"/>
    </source>
</evidence>
<dbReference type="EMBL" id="CAJJDN010000056">
    <property type="protein sequence ID" value="CAD8090575.1"/>
    <property type="molecule type" value="Genomic_DNA"/>
</dbReference>
<keyword evidence="1" id="KW-0812">Transmembrane</keyword>
<evidence type="ECO:0000256" key="1">
    <source>
        <dbReference type="SAM" id="Phobius"/>
    </source>
</evidence>
<reference evidence="2" key="1">
    <citation type="submission" date="2021-01" db="EMBL/GenBank/DDBJ databases">
        <authorList>
            <consortium name="Genoscope - CEA"/>
            <person name="William W."/>
        </authorList>
    </citation>
    <scope>NUCLEOTIDE SEQUENCE</scope>
</reference>
<evidence type="ECO:0000313" key="2">
    <source>
        <dbReference type="EMBL" id="CAD8090575.1"/>
    </source>
</evidence>
<accession>A0A8S1NND3</accession>
<sequence>MALSILEIYAGFIIILLVVILGYLFFQAYKKNSVCSLKQLMLIGLAGVGKTLTYNYLQCKNIGQFETFQIGTSGELCLVDSPDMDLESKYEKRETRIKQFQQFFNKFKNTINGLIIVVNFERTDLMKQKIIKVLKYLKKFQPDLYLLISNFDLSENQSQDEQQLKEQLKLFKFKKIFFVDKYKDNSDLKQELLQIYIEQPNFRIDLQDTIFEEINKNDEEKCLQQLKNQMSSDNNPNDILLSK</sequence>
<dbReference type="AlphaFoldDB" id="A0A8S1NND3"/>
<keyword evidence="1" id="KW-1133">Transmembrane helix</keyword>
<feature type="transmembrane region" description="Helical" evidence="1">
    <location>
        <begin position="6"/>
        <end position="26"/>
    </location>
</feature>
<dbReference type="Proteomes" id="UP000692954">
    <property type="component" value="Unassembled WGS sequence"/>
</dbReference>
<dbReference type="OrthoDB" id="310510at2759"/>
<name>A0A8S1NND3_9CILI</name>
<keyword evidence="1" id="KW-0472">Membrane</keyword>
<gene>
    <name evidence="2" type="ORF">PSON_ATCC_30995.1.T0560083</name>
</gene>
<protein>
    <submittedName>
        <fullName evidence="2">Uncharacterized protein</fullName>
    </submittedName>
</protein>